<comment type="subcellular location">
    <subcellularLocation>
        <location evidence="1">Secreted</location>
    </subcellularLocation>
</comment>
<sequence length="213" mass="22709">MSFAFTVMTMLLGSSMVTAFVLQPSKEEPAAAANSPASHHRCQGGSLQSMRKGLLEALNLQAEPRLPAGALDGVREQWRTTFGSIIHQDTAVPTASGYSVSLDAGNSTSLKCCSMASEIFMKDLGWDNWVIHPASLTIVQCALCNPEGNTVQCPSPHTNVDEVDTQVPCCQPTSQQMVPVLYLGEFNTLIIASVQLARSCGCGPSHLQQPGTE</sequence>
<keyword evidence="3" id="KW-0339">Growth factor</keyword>
<evidence type="ECO:0000313" key="6">
    <source>
        <dbReference type="Proteomes" id="UP000504630"/>
    </source>
</evidence>
<proteinExistence type="inferred from homology"/>
<feature type="domain" description="TGF-beta family profile" evidence="5">
    <location>
        <begin position="92"/>
        <end position="203"/>
    </location>
</feature>
<dbReference type="Gene3D" id="2.10.90.10">
    <property type="entry name" value="Cystine-knot cytokines"/>
    <property type="match status" value="1"/>
</dbReference>
<evidence type="ECO:0000256" key="4">
    <source>
        <dbReference type="SAM" id="SignalP"/>
    </source>
</evidence>
<protein>
    <submittedName>
        <fullName evidence="7">Growth/differentiation factor 6-B-like isoform X1</fullName>
    </submittedName>
</protein>
<dbReference type="CDD" id="cd19379">
    <property type="entry name" value="TGF_beta_GSDF"/>
    <property type="match status" value="1"/>
</dbReference>
<evidence type="ECO:0000313" key="7">
    <source>
        <dbReference type="RefSeq" id="XP_029300829.1"/>
    </source>
</evidence>
<keyword evidence="6" id="KW-1185">Reference proteome</keyword>
<dbReference type="PROSITE" id="PS51362">
    <property type="entry name" value="TGF_BETA_2"/>
    <property type="match status" value="1"/>
</dbReference>
<comment type="similarity">
    <text evidence="3">Belongs to the TGF-beta family.</text>
</comment>
<feature type="chain" id="PRO_5026647384" evidence="4">
    <location>
        <begin position="20"/>
        <end position="213"/>
    </location>
</feature>
<accession>A0A6J2QSB5</accession>
<dbReference type="InterPro" id="IPR029034">
    <property type="entry name" value="Cystine-knot_cytokine"/>
</dbReference>
<dbReference type="SMART" id="SM00204">
    <property type="entry name" value="TGFB"/>
    <property type="match status" value="1"/>
</dbReference>
<dbReference type="InParanoid" id="A0A6J2QSB5"/>
<name>A0A6J2QSB5_COTGO</name>
<dbReference type="RefSeq" id="XP_029300829.1">
    <property type="nucleotide sequence ID" value="XM_029444969.1"/>
</dbReference>
<evidence type="ECO:0000259" key="5">
    <source>
        <dbReference type="PROSITE" id="PS51362"/>
    </source>
</evidence>
<keyword evidence="4" id="KW-0732">Signal</keyword>
<dbReference type="AlphaFoldDB" id="A0A6J2QSB5"/>
<reference evidence="7" key="1">
    <citation type="submission" date="2025-08" db="UniProtKB">
        <authorList>
            <consortium name="RefSeq"/>
        </authorList>
    </citation>
    <scope>IDENTIFICATION</scope>
</reference>
<evidence type="ECO:0000256" key="3">
    <source>
        <dbReference type="RuleBase" id="RU000354"/>
    </source>
</evidence>
<organism evidence="6 7">
    <name type="scientific">Cottoperca gobio</name>
    <name type="common">Frogmouth</name>
    <name type="synonym">Aphritis gobio</name>
    <dbReference type="NCBI Taxonomy" id="56716"/>
    <lineage>
        <taxon>Eukaryota</taxon>
        <taxon>Metazoa</taxon>
        <taxon>Chordata</taxon>
        <taxon>Craniata</taxon>
        <taxon>Vertebrata</taxon>
        <taxon>Euteleostomi</taxon>
        <taxon>Actinopterygii</taxon>
        <taxon>Neopterygii</taxon>
        <taxon>Teleostei</taxon>
        <taxon>Neoteleostei</taxon>
        <taxon>Acanthomorphata</taxon>
        <taxon>Eupercaria</taxon>
        <taxon>Perciformes</taxon>
        <taxon>Notothenioidei</taxon>
        <taxon>Bovichtidae</taxon>
        <taxon>Cottoperca</taxon>
    </lineage>
</organism>
<keyword evidence="2" id="KW-0964">Secreted</keyword>
<evidence type="ECO:0000256" key="2">
    <source>
        <dbReference type="ARBA" id="ARBA00022525"/>
    </source>
</evidence>
<evidence type="ECO:0000256" key="1">
    <source>
        <dbReference type="ARBA" id="ARBA00004613"/>
    </source>
</evidence>
<gene>
    <name evidence="7" type="primary">LOC115016889</name>
</gene>
<dbReference type="Pfam" id="PF00019">
    <property type="entry name" value="TGF_beta"/>
    <property type="match status" value="1"/>
</dbReference>
<dbReference type="GO" id="GO:0008083">
    <property type="term" value="F:growth factor activity"/>
    <property type="evidence" value="ECO:0007669"/>
    <property type="project" value="UniProtKB-KW"/>
</dbReference>
<dbReference type="OrthoDB" id="8997642at2759"/>
<dbReference type="GeneID" id="115016889"/>
<dbReference type="SUPFAM" id="SSF57501">
    <property type="entry name" value="Cystine-knot cytokines"/>
    <property type="match status" value="1"/>
</dbReference>
<dbReference type="InterPro" id="IPR001839">
    <property type="entry name" value="TGF-b_C"/>
</dbReference>
<feature type="signal peptide" evidence="4">
    <location>
        <begin position="1"/>
        <end position="19"/>
    </location>
</feature>
<dbReference type="GO" id="GO:0005576">
    <property type="term" value="C:extracellular region"/>
    <property type="evidence" value="ECO:0007669"/>
    <property type="project" value="UniProtKB-SubCell"/>
</dbReference>
<dbReference type="Proteomes" id="UP000504630">
    <property type="component" value="Chromosome 12"/>
</dbReference>
<dbReference type="KEGG" id="cgob:115016889"/>